<organism evidence="1 2">
    <name type="scientific">Anaerobacillus isosaccharinicus</name>
    <dbReference type="NCBI Taxonomy" id="1532552"/>
    <lineage>
        <taxon>Bacteria</taxon>
        <taxon>Bacillati</taxon>
        <taxon>Bacillota</taxon>
        <taxon>Bacilli</taxon>
        <taxon>Bacillales</taxon>
        <taxon>Bacillaceae</taxon>
        <taxon>Anaerobacillus</taxon>
    </lineage>
</organism>
<evidence type="ECO:0000313" key="2">
    <source>
        <dbReference type="Proteomes" id="UP000180175"/>
    </source>
</evidence>
<protein>
    <submittedName>
        <fullName evidence="1">Uncharacterized protein</fullName>
    </submittedName>
</protein>
<name>A0A7S7RAQ8_9BACI</name>
<evidence type="ECO:0000313" key="1">
    <source>
        <dbReference type="EMBL" id="QOY35122.1"/>
    </source>
</evidence>
<dbReference type="AlphaFoldDB" id="A0A7S7RAQ8"/>
<dbReference type="Proteomes" id="UP000180175">
    <property type="component" value="Chromosome"/>
</dbReference>
<sequence length="53" mass="6463">MTTTRKYRENKQSFTYEEAFVLLKEQKGVFDLRIVEILESVILEKQQKEYQYA</sequence>
<dbReference type="EMBL" id="CP063356">
    <property type="protein sequence ID" value="QOY35122.1"/>
    <property type="molecule type" value="Genomic_DNA"/>
</dbReference>
<dbReference type="KEGG" id="aia:AWH56_020840"/>
<gene>
    <name evidence="1" type="ORF">AWH56_020840</name>
</gene>
<reference evidence="1 2" key="1">
    <citation type="journal article" date="2017" name="Genome Announc.">
        <title>Draft Genome Sequences of Four Alkaliphilic Bacteria Belonging to the Anaerobacillus Genus.</title>
        <authorList>
            <person name="Bassil N.M."/>
            <person name="Lloyd J.R."/>
        </authorList>
    </citation>
    <scope>NUCLEOTIDE SEQUENCE [LARGE SCALE GENOMIC DNA]</scope>
    <source>
        <strain evidence="1 2">NB2006</strain>
    </source>
</reference>
<reference evidence="1 2" key="2">
    <citation type="journal article" date="2019" name="Int. J. Syst. Evol. Microbiol.">
        <title>Anaerobacillus isosaccharinicus sp. nov., an alkaliphilic bacterium which degrades isosaccharinic acid.</title>
        <authorList>
            <person name="Bassil N.M."/>
            <person name="Lloyd J.R."/>
        </authorList>
    </citation>
    <scope>NUCLEOTIDE SEQUENCE [LARGE SCALE GENOMIC DNA]</scope>
    <source>
        <strain evidence="1 2">NB2006</strain>
    </source>
</reference>
<proteinExistence type="predicted"/>
<dbReference type="RefSeq" id="WP_182080890.1">
    <property type="nucleotide sequence ID" value="NZ_CP063356.2"/>
</dbReference>
<accession>A0A7S7RAQ8</accession>
<keyword evidence="2" id="KW-1185">Reference proteome</keyword>